<organism evidence="3 4">
    <name type="scientific">Rhynocoris fuscipes</name>
    <dbReference type="NCBI Taxonomy" id="488301"/>
    <lineage>
        <taxon>Eukaryota</taxon>
        <taxon>Metazoa</taxon>
        <taxon>Ecdysozoa</taxon>
        <taxon>Arthropoda</taxon>
        <taxon>Hexapoda</taxon>
        <taxon>Insecta</taxon>
        <taxon>Pterygota</taxon>
        <taxon>Neoptera</taxon>
        <taxon>Paraneoptera</taxon>
        <taxon>Hemiptera</taxon>
        <taxon>Heteroptera</taxon>
        <taxon>Panheteroptera</taxon>
        <taxon>Cimicomorpha</taxon>
        <taxon>Reduviidae</taxon>
        <taxon>Harpactorinae</taxon>
        <taxon>Harpactorini</taxon>
        <taxon>Rhynocoris</taxon>
    </lineage>
</organism>
<feature type="compositionally biased region" description="Acidic residues" evidence="2">
    <location>
        <begin position="343"/>
        <end position="355"/>
    </location>
</feature>
<comment type="caution">
    <text evidence="3">The sequence shown here is derived from an EMBL/GenBank/DDBJ whole genome shotgun (WGS) entry which is preliminary data.</text>
</comment>
<feature type="compositionally biased region" description="Polar residues" evidence="2">
    <location>
        <begin position="22"/>
        <end position="43"/>
    </location>
</feature>
<keyword evidence="4" id="KW-1185">Reference proteome</keyword>
<name>A0AAW1DR55_9HEMI</name>
<feature type="region of interest" description="Disordered" evidence="2">
    <location>
        <begin position="1"/>
        <end position="59"/>
    </location>
</feature>
<protein>
    <submittedName>
        <fullName evidence="3">Uncharacterized protein</fullName>
    </submittedName>
</protein>
<gene>
    <name evidence="3" type="ORF">O3M35_000728</name>
</gene>
<dbReference type="AlphaFoldDB" id="A0AAW1DR55"/>
<keyword evidence="1" id="KW-0175">Coiled coil</keyword>
<evidence type="ECO:0000256" key="1">
    <source>
        <dbReference type="SAM" id="Coils"/>
    </source>
</evidence>
<evidence type="ECO:0000313" key="3">
    <source>
        <dbReference type="EMBL" id="KAK9512260.1"/>
    </source>
</evidence>
<reference evidence="3 4" key="1">
    <citation type="submission" date="2022-12" db="EMBL/GenBank/DDBJ databases">
        <title>Chromosome-level genome assembly of true bugs.</title>
        <authorList>
            <person name="Ma L."/>
            <person name="Li H."/>
        </authorList>
    </citation>
    <scope>NUCLEOTIDE SEQUENCE [LARGE SCALE GENOMIC DNA]</scope>
    <source>
        <strain evidence="3">Lab_2022b</strain>
    </source>
</reference>
<proteinExistence type="predicted"/>
<sequence>MSNNLMPGGGESADLNRDDQQSIRPTETNTDNSQTAINNSEVQDSNKMENAEAKDVGTNKIESLEQITATVVSKMMPNTNEADQNSQSVASGVAASTVNETAVKSDAEVNKINEKQEMETSPLINDKNTVDNSAPINEKEEKECKLNGNKEETEEEIPVLDIHVLTEQIMNTLNDGKSDDDKLTPQELLKKNVELQEFIVKLIQVLKEKTNLCANLERQNQALIGQAQSLKDVISITKDLLGIRNMEVEHLHADMSSMENSIKEERQRHNNAVSKLNEAMTLNDKLKNEYLIQMDLFQKLREKYNEKVVVLTKENIRLHELVRTNGLQTVEVQDGPTSCGEEVTTEEIPEESVDK</sequence>
<feature type="compositionally biased region" description="Basic and acidic residues" evidence="2">
    <location>
        <begin position="44"/>
        <end position="57"/>
    </location>
</feature>
<accession>A0AAW1DR55</accession>
<dbReference type="Proteomes" id="UP001461498">
    <property type="component" value="Unassembled WGS sequence"/>
</dbReference>
<feature type="coiled-coil region" evidence="1">
    <location>
        <begin position="199"/>
        <end position="289"/>
    </location>
</feature>
<evidence type="ECO:0000313" key="4">
    <source>
        <dbReference type="Proteomes" id="UP001461498"/>
    </source>
</evidence>
<evidence type="ECO:0000256" key="2">
    <source>
        <dbReference type="SAM" id="MobiDB-lite"/>
    </source>
</evidence>
<dbReference type="EMBL" id="JAPXFL010000001">
    <property type="protein sequence ID" value="KAK9512260.1"/>
    <property type="molecule type" value="Genomic_DNA"/>
</dbReference>
<feature type="region of interest" description="Disordered" evidence="2">
    <location>
        <begin position="333"/>
        <end position="355"/>
    </location>
</feature>